<dbReference type="GO" id="GO:0005524">
    <property type="term" value="F:ATP binding"/>
    <property type="evidence" value="ECO:0007669"/>
    <property type="project" value="UniProtKB-KW"/>
</dbReference>
<evidence type="ECO:0000256" key="9">
    <source>
        <dbReference type="ARBA" id="ARBA00061644"/>
    </source>
</evidence>
<dbReference type="PROSITE" id="PS50893">
    <property type="entry name" value="ABC_TRANSPORTER_2"/>
    <property type="match status" value="1"/>
</dbReference>
<dbReference type="InterPro" id="IPR027417">
    <property type="entry name" value="P-loop_NTPase"/>
</dbReference>
<feature type="transmembrane region" description="Helical" evidence="10">
    <location>
        <begin position="35"/>
        <end position="59"/>
    </location>
</feature>
<dbReference type="FunFam" id="3.40.50.300:FF:000299">
    <property type="entry name" value="ABC transporter ATP-binding protein/permease"/>
    <property type="match status" value="1"/>
</dbReference>
<comment type="subcellular location">
    <subcellularLocation>
        <location evidence="1">Cell membrane</location>
        <topology evidence="1">Multi-pass membrane protein</topology>
    </subcellularLocation>
</comment>
<evidence type="ECO:0000256" key="2">
    <source>
        <dbReference type="ARBA" id="ARBA00022448"/>
    </source>
</evidence>
<evidence type="ECO:0000256" key="6">
    <source>
        <dbReference type="ARBA" id="ARBA00022840"/>
    </source>
</evidence>
<dbReference type="AlphaFoldDB" id="A0A7J5B4S4"/>
<dbReference type="PANTHER" id="PTHR24221">
    <property type="entry name" value="ATP-BINDING CASSETTE SUB-FAMILY B"/>
    <property type="match status" value="1"/>
</dbReference>
<evidence type="ECO:0000256" key="7">
    <source>
        <dbReference type="ARBA" id="ARBA00022989"/>
    </source>
</evidence>
<dbReference type="GO" id="GO:0034040">
    <property type="term" value="F:ATPase-coupled lipid transmembrane transporter activity"/>
    <property type="evidence" value="ECO:0007669"/>
    <property type="project" value="TreeGrafter"/>
</dbReference>
<dbReference type="GO" id="GO:0016887">
    <property type="term" value="F:ATP hydrolysis activity"/>
    <property type="evidence" value="ECO:0007669"/>
    <property type="project" value="InterPro"/>
</dbReference>
<dbReference type="OrthoDB" id="9806127at2"/>
<dbReference type="SUPFAM" id="SSF90123">
    <property type="entry name" value="ABC transporter transmembrane region"/>
    <property type="match status" value="1"/>
</dbReference>
<dbReference type="EMBL" id="WBJX01000001">
    <property type="protein sequence ID" value="KAB1639189.1"/>
    <property type="molecule type" value="Genomic_DNA"/>
</dbReference>
<evidence type="ECO:0000313" key="14">
    <source>
        <dbReference type="Proteomes" id="UP000490386"/>
    </source>
</evidence>
<keyword evidence="5" id="KW-0547">Nucleotide-binding</keyword>
<keyword evidence="6 13" id="KW-0067">ATP-binding</keyword>
<dbReference type="Gene3D" id="3.40.50.300">
    <property type="entry name" value="P-loop containing nucleotide triphosphate hydrolases"/>
    <property type="match status" value="1"/>
</dbReference>
<evidence type="ECO:0000313" key="13">
    <source>
        <dbReference type="EMBL" id="KAB1639189.1"/>
    </source>
</evidence>
<feature type="domain" description="ABC transporter" evidence="11">
    <location>
        <begin position="372"/>
        <end position="608"/>
    </location>
</feature>
<dbReference type="InterPro" id="IPR003593">
    <property type="entry name" value="AAA+_ATPase"/>
</dbReference>
<dbReference type="InterPro" id="IPR017871">
    <property type="entry name" value="ABC_transporter-like_CS"/>
</dbReference>
<keyword evidence="3" id="KW-1003">Cell membrane</keyword>
<feature type="domain" description="ABC transmembrane type-1" evidence="12">
    <location>
        <begin position="38"/>
        <end position="337"/>
    </location>
</feature>
<proteinExistence type="inferred from homology"/>
<keyword evidence="4 10" id="KW-0812">Transmembrane</keyword>
<dbReference type="Pfam" id="PF00005">
    <property type="entry name" value="ABC_tran"/>
    <property type="match status" value="1"/>
</dbReference>
<evidence type="ECO:0000256" key="5">
    <source>
        <dbReference type="ARBA" id="ARBA00022741"/>
    </source>
</evidence>
<comment type="similarity">
    <text evidence="9">Belongs to the ABC transporter superfamily. Lipid exporter (TC 3.A.1.106) family.</text>
</comment>
<gene>
    <name evidence="13" type="ORF">F8O03_02280</name>
</gene>
<dbReference type="Gene3D" id="1.20.1560.10">
    <property type="entry name" value="ABC transporter type 1, transmembrane domain"/>
    <property type="match status" value="1"/>
</dbReference>
<evidence type="ECO:0000259" key="12">
    <source>
        <dbReference type="PROSITE" id="PS50929"/>
    </source>
</evidence>
<keyword evidence="14" id="KW-1185">Reference proteome</keyword>
<organism evidence="13 14">
    <name type="scientific">Pseudoclavibacter terrae</name>
    <dbReference type="NCBI Taxonomy" id="1530195"/>
    <lineage>
        <taxon>Bacteria</taxon>
        <taxon>Bacillati</taxon>
        <taxon>Actinomycetota</taxon>
        <taxon>Actinomycetes</taxon>
        <taxon>Micrococcales</taxon>
        <taxon>Microbacteriaceae</taxon>
        <taxon>Pseudoclavibacter</taxon>
    </lineage>
</organism>
<feature type="transmembrane region" description="Helical" evidence="10">
    <location>
        <begin position="281"/>
        <end position="301"/>
    </location>
</feature>
<evidence type="ECO:0000256" key="10">
    <source>
        <dbReference type="SAM" id="Phobius"/>
    </source>
</evidence>
<feature type="transmembrane region" description="Helical" evidence="10">
    <location>
        <begin position="6"/>
        <end position="23"/>
    </location>
</feature>
<dbReference type="SUPFAM" id="SSF52540">
    <property type="entry name" value="P-loop containing nucleoside triphosphate hydrolases"/>
    <property type="match status" value="1"/>
</dbReference>
<feature type="transmembrane region" description="Helical" evidence="10">
    <location>
        <begin position="89"/>
        <end position="112"/>
    </location>
</feature>
<dbReference type="InterPro" id="IPR039421">
    <property type="entry name" value="Type_1_exporter"/>
</dbReference>
<sequence length="612" mass="65337">MRVSLGATVALTMTGSLMLKNLLRVRVLAPSSRGPWIVLAILGSIALAGLDTLGVASMLPLMQVLTSQDTTSGIPGEVSRWLGTDDLQALVVSLAGVVAIAFLIKSVVFVAFRWWLLGRTTRLTAEASAELMRRYVLSPYTLHKERSLPEIYRNIGIAVPQAFNQVGLGILTLVADLLTLAALALVLLVVSPLATLVAVLVLATASLLVQRSMKPALMKASEDIASADISGWAALMPGLDGFREARLTSSATSLVDAFLDAKMKVAHGQRRTAILSEVPKYVLEITFIIAIVAMTVVLFSTGTPEEALVTLGVFAAASLRMLPTLNRVTATASSIRAGTVGLDILARVTDEFQAIAPHNESRVSHHEYEGDIDLDGVVYTYPSATNPVLDGLTLRISHGETTALVGASGAGKSTVLDLVLGLITPQAGAVRVGGHLIADDLAAWYESVGVVPQEVYLTNTSLRENIAYGVPRAEIDDRIIADVLSEAQLEAFVRELPEGLDTVLGERGVRLSGGQRQRVGIARALYRRPKFLVLDEATSALDNVTESQITRTIDALRGRMTVLIVAHRLSTVRSASQIIYLANGKVESVGTFAQLRASSPQFEELVQLGQLT</sequence>
<dbReference type="Proteomes" id="UP000490386">
    <property type="component" value="Unassembled WGS sequence"/>
</dbReference>
<name>A0A7J5B4S4_9MICO</name>
<dbReference type="InterPro" id="IPR036640">
    <property type="entry name" value="ABC1_TM_sf"/>
</dbReference>
<dbReference type="GO" id="GO:0005886">
    <property type="term" value="C:plasma membrane"/>
    <property type="evidence" value="ECO:0007669"/>
    <property type="project" value="UniProtKB-SubCell"/>
</dbReference>
<evidence type="ECO:0000256" key="4">
    <source>
        <dbReference type="ARBA" id="ARBA00022692"/>
    </source>
</evidence>
<dbReference type="InterPro" id="IPR003439">
    <property type="entry name" value="ABC_transporter-like_ATP-bd"/>
</dbReference>
<protein>
    <submittedName>
        <fullName evidence="13">ABC transporter ATP-binding protein</fullName>
    </submittedName>
</protein>
<dbReference type="PROSITE" id="PS00211">
    <property type="entry name" value="ABC_TRANSPORTER_1"/>
    <property type="match status" value="1"/>
</dbReference>
<comment type="caution">
    <text evidence="13">The sequence shown here is derived from an EMBL/GenBank/DDBJ whole genome shotgun (WGS) entry which is preliminary data.</text>
</comment>
<dbReference type="PROSITE" id="PS50929">
    <property type="entry name" value="ABC_TM1F"/>
    <property type="match status" value="1"/>
</dbReference>
<dbReference type="SMART" id="SM00382">
    <property type="entry name" value="AAA"/>
    <property type="match status" value="1"/>
</dbReference>
<keyword evidence="2" id="KW-0813">Transport</keyword>
<dbReference type="PANTHER" id="PTHR24221:SF654">
    <property type="entry name" value="ATP-BINDING CASSETTE SUB-FAMILY B MEMBER 6"/>
    <property type="match status" value="1"/>
</dbReference>
<evidence type="ECO:0000256" key="8">
    <source>
        <dbReference type="ARBA" id="ARBA00023136"/>
    </source>
</evidence>
<reference evidence="13 14" key="1">
    <citation type="submission" date="2019-09" db="EMBL/GenBank/DDBJ databases">
        <title>Phylogeny of genus Pseudoclavibacter and closely related genus.</title>
        <authorList>
            <person name="Li Y."/>
        </authorList>
    </citation>
    <scope>NUCLEOTIDE SEQUENCE [LARGE SCALE GENOMIC DNA]</scope>
    <source>
        <strain evidence="13 14">THG-MD12</strain>
    </source>
</reference>
<evidence type="ECO:0000259" key="11">
    <source>
        <dbReference type="PROSITE" id="PS50893"/>
    </source>
</evidence>
<evidence type="ECO:0000256" key="1">
    <source>
        <dbReference type="ARBA" id="ARBA00004651"/>
    </source>
</evidence>
<keyword evidence="8 10" id="KW-0472">Membrane</keyword>
<feature type="transmembrane region" description="Helical" evidence="10">
    <location>
        <begin position="180"/>
        <end position="209"/>
    </location>
</feature>
<evidence type="ECO:0000256" key="3">
    <source>
        <dbReference type="ARBA" id="ARBA00022475"/>
    </source>
</evidence>
<accession>A0A7J5B4S4</accession>
<keyword evidence="7 10" id="KW-1133">Transmembrane helix</keyword>
<dbReference type="InterPro" id="IPR011527">
    <property type="entry name" value="ABC1_TM_dom"/>
</dbReference>
<dbReference type="GO" id="GO:0140359">
    <property type="term" value="F:ABC-type transporter activity"/>
    <property type="evidence" value="ECO:0007669"/>
    <property type="project" value="InterPro"/>
</dbReference>